<gene>
    <name evidence="2" type="ORF">P1N92_01110</name>
</gene>
<evidence type="ECO:0000313" key="2">
    <source>
        <dbReference type="EMBL" id="MDG9732716.1"/>
    </source>
</evidence>
<reference evidence="2 3" key="1">
    <citation type="submission" date="2023-02" db="EMBL/GenBank/DDBJ databases">
        <title>Antimicrobial susceptibility testing and tentative epidemiological cut-off values for Lactobacillaceae family species intended for ingestion.</title>
        <authorList>
            <person name="Noehr-Meldgaard K."/>
            <person name="Struve C."/>
            <person name="Ingmer H."/>
            <person name="Koza A."/>
            <person name="Al-Nakeeb K."/>
            <person name="Agersoe Y."/>
        </authorList>
    </citation>
    <scope>NUCLEOTIDE SEQUENCE [LARGE SCALE GENOMIC DNA]</scope>
    <source>
        <strain evidence="2 3">DSM 20193</strain>
    </source>
</reference>
<keyword evidence="1" id="KW-0472">Membrane</keyword>
<dbReference type="GeneID" id="64344231"/>
<keyword evidence="1" id="KW-0812">Transmembrane</keyword>
<feature type="transmembrane region" description="Helical" evidence="1">
    <location>
        <begin position="7"/>
        <end position="26"/>
    </location>
</feature>
<proteinExistence type="predicted"/>
<dbReference type="RefSeq" id="WP_010285857.1">
    <property type="nucleotide sequence ID" value="NZ_BMBQ01000002.1"/>
</dbReference>
<name>A0ABT6HB05_LEUPS</name>
<evidence type="ECO:0000256" key="1">
    <source>
        <dbReference type="SAM" id="Phobius"/>
    </source>
</evidence>
<dbReference type="Proteomes" id="UP001529201">
    <property type="component" value="Unassembled WGS sequence"/>
</dbReference>
<comment type="caution">
    <text evidence="2">The sequence shown here is derived from an EMBL/GenBank/DDBJ whole genome shotgun (WGS) entry which is preliminary data.</text>
</comment>
<protein>
    <submittedName>
        <fullName evidence="2">Uncharacterized protein</fullName>
    </submittedName>
</protein>
<accession>A0ABT6HB05</accession>
<dbReference type="EMBL" id="JARGDN010000002">
    <property type="protein sequence ID" value="MDG9732716.1"/>
    <property type="molecule type" value="Genomic_DNA"/>
</dbReference>
<keyword evidence="1" id="KW-1133">Transmembrane helix</keyword>
<organism evidence="2 3">
    <name type="scientific">Leuconostoc pseudomesenteroides</name>
    <dbReference type="NCBI Taxonomy" id="33968"/>
    <lineage>
        <taxon>Bacteria</taxon>
        <taxon>Bacillati</taxon>
        <taxon>Bacillota</taxon>
        <taxon>Bacilli</taxon>
        <taxon>Lactobacillales</taxon>
        <taxon>Lactobacillaceae</taxon>
        <taxon>Leuconostoc</taxon>
    </lineage>
</organism>
<sequence length="53" mass="5810">MTKFNKNLITFSSGLVIALIVVILIGQLTLQNLLLITIALSVSLAINNKLDHY</sequence>
<evidence type="ECO:0000313" key="3">
    <source>
        <dbReference type="Proteomes" id="UP001529201"/>
    </source>
</evidence>
<keyword evidence="3" id="KW-1185">Reference proteome</keyword>